<organism evidence="2 3">
    <name type="scientific">Providencia heimbachae ATCC 35613</name>
    <dbReference type="NCBI Taxonomy" id="1354272"/>
    <lineage>
        <taxon>Bacteria</taxon>
        <taxon>Pseudomonadati</taxon>
        <taxon>Pseudomonadota</taxon>
        <taxon>Gammaproteobacteria</taxon>
        <taxon>Enterobacterales</taxon>
        <taxon>Morganellaceae</taxon>
        <taxon>Providencia</taxon>
    </lineage>
</organism>
<evidence type="ECO:0008006" key="4">
    <source>
        <dbReference type="Google" id="ProtNLM"/>
    </source>
</evidence>
<sequence>MGKALLLALVVMLVPLSSQAGSKYHSCDRKIDKLEAQLYRAMDHGNKHKVSKLKKKIHETRYNCYDSRSGATKLYDYYPQRKSSELERELASLQSVIEALKDLK</sequence>
<dbReference type="EMBL" id="LXEW01000011">
    <property type="protein sequence ID" value="OAT54304.1"/>
    <property type="molecule type" value="Genomic_DNA"/>
</dbReference>
<dbReference type="OrthoDB" id="6466900at2"/>
<protein>
    <recommendedName>
        <fullName evidence="4">Periplasmic protein</fullName>
    </recommendedName>
</protein>
<accession>A0A1B7K2R2</accession>
<reference evidence="2 3" key="1">
    <citation type="submission" date="2016-04" db="EMBL/GenBank/DDBJ databases">
        <title>ATOL: Assembling a taxonomically balanced genome-scale reconstruction of the evolutionary history of the Enterobacteriaceae.</title>
        <authorList>
            <person name="Plunkett G.III."/>
            <person name="Neeno-Eckwall E.C."/>
            <person name="Glasner J.D."/>
            <person name="Perna N.T."/>
        </authorList>
    </citation>
    <scope>NUCLEOTIDE SEQUENCE [LARGE SCALE GENOMIC DNA]</scope>
    <source>
        <strain evidence="2 3">ATCC 35613</strain>
    </source>
</reference>
<dbReference type="InterPro" id="IPR009468">
    <property type="entry name" value="DUF1090"/>
</dbReference>
<keyword evidence="3" id="KW-1185">Reference proteome</keyword>
<comment type="caution">
    <text evidence="2">The sequence shown here is derived from an EMBL/GenBank/DDBJ whole genome shotgun (WGS) entry which is preliminary data.</text>
</comment>
<dbReference type="PATRIC" id="fig|1354272.4.peg.654"/>
<evidence type="ECO:0000256" key="1">
    <source>
        <dbReference type="SAM" id="SignalP"/>
    </source>
</evidence>
<feature type="chain" id="PRO_5008595778" description="Periplasmic protein" evidence="1">
    <location>
        <begin position="21"/>
        <end position="104"/>
    </location>
</feature>
<dbReference type="Pfam" id="PF06476">
    <property type="entry name" value="DUF1090"/>
    <property type="match status" value="1"/>
</dbReference>
<gene>
    <name evidence="2" type="ORF">M998_0636</name>
</gene>
<dbReference type="AlphaFoldDB" id="A0A1B7K2R2"/>
<feature type="signal peptide" evidence="1">
    <location>
        <begin position="1"/>
        <end position="20"/>
    </location>
</feature>
<evidence type="ECO:0000313" key="3">
    <source>
        <dbReference type="Proteomes" id="UP000078224"/>
    </source>
</evidence>
<evidence type="ECO:0000313" key="2">
    <source>
        <dbReference type="EMBL" id="OAT54304.1"/>
    </source>
</evidence>
<keyword evidence="1" id="KW-0732">Signal</keyword>
<dbReference type="RefSeq" id="WP_068907467.1">
    <property type="nucleotide sequence ID" value="NZ_LXEW01000011.1"/>
</dbReference>
<proteinExistence type="predicted"/>
<dbReference type="Proteomes" id="UP000078224">
    <property type="component" value="Unassembled WGS sequence"/>
</dbReference>
<name>A0A1B7K2R2_9GAMM</name>